<feature type="region of interest" description="Disordered" evidence="1">
    <location>
        <begin position="80"/>
        <end position="102"/>
    </location>
</feature>
<keyword evidence="3" id="KW-1185">Reference proteome</keyword>
<evidence type="ECO:0000256" key="1">
    <source>
        <dbReference type="SAM" id="MobiDB-lite"/>
    </source>
</evidence>
<evidence type="ECO:0000313" key="2">
    <source>
        <dbReference type="EMBL" id="KAK7081005.1"/>
    </source>
</evidence>
<dbReference type="Proteomes" id="UP001381693">
    <property type="component" value="Unassembled WGS sequence"/>
</dbReference>
<dbReference type="AlphaFoldDB" id="A0AAN8XMC9"/>
<sequence>MEGLPDNNLQGYIDTGDYQEIRSFWKIKIQESQKANRLLTNRNNYSSNPNNLNKKKHSKVNQVQSHQLCEHKVLINPSKYAPVSDREKRSMEQSKERPSPKPTVYSDGFFCTHGFCEDYAVSLDEAAKSISAQSNSKINSQSEDLLNSHFPDASVILCCRPEWNSESSASKTVILQDDATQEIPVYALSSSSKAKENFFITKEDFQPHKLDQKCTEQMRRNSSYQQLMELYHTYSKTTVCLPWRHLLPPLTGSCSQGVKQQANYVLNSPDQHFKCQFPNETCKTLESGYVDMTSYPYLKEHSNVEKYQDAPVGAVNAPSQHTSFMPRIPHSHSATLPTPNNFFEFHTEMNQNYLYDVCNSQASHANQVAQLIKKVQQLLIIPSVSLHDHDGVHLQSSAFQSKRDSQTYLSQFSSLKNEGMHNVEQYSLKSNSSPSSNWPTDQSNELMSRMLKPHSKYHLDKDITHSETHQFTEHKDAMPYDFCQNVSPVKQENLTMNSMNFDEGTNFSENSLCFGSCGSVFPASDSAATGDIPLRRKYVHLELAATTKENEYDQLCIYKTPKIPSEPLKNQQRVPLSSLKEESPYTRKYKRAAPLRSSSRVRTMYSEPYEHHIYENMKPTATLPNNDFENLYENFPLGDNSAKGKSEFNADDESLDSGYVEPQLIKVWQLEVFKDALRKGKLAGEERNRAGKYLDSCDLLCA</sequence>
<protein>
    <submittedName>
        <fullName evidence="2">Uncharacterized protein</fullName>
    </submittedName>
</protein>
<gene>
    <name evidence="2" type="ORF">SK128_010574</name>
</gene>
<proteinExistence type="predicted"/>
<feature type="compositionally biased region" description="Basic and acidic residues" evidence="1">
    <location>
        <begin position="84"/>
        <end position="99"/>
    </location>
</feature>
<organism evidence="2 3">
    <name type="scientific">Halocaridina rubra</name>
    <name type="common">Hawaiian red shrimp</name>
    <dbReference type="NCBI Taxonomy" id="373956"/>
    <lineage>
        <taxon>Eukaryota</taxon>
        <taxon>Metazoa</taxon>
        <taxon>Ecdysozoa</taxon>
        <taxon>Arthropoda</taxon>
        <taxon>Crustacea</taxon>
        <taxon>Multicrustacea</taxon>
        <taxon>Malacostraca</taxon>
        <taxon>Eumalacostraca</taxon>
        <taxon>Eucarida</taxon>
        <taxon>Decapoda</taxon>
        <taxon>Pleocyemata</taxon>
        <taxon>Caridea</taxon>
        <taxon>Atyoidea</taxon>
        <taxon>Atyidae</taxon>
        <taxon>Halocaridina</taxon>
    </lineage>
</organism>
<name>A0AAN8XMC9_HALRR</name>
<accession>A0AAN8XMC9</accession>
<feature type="region of interest" description="Disordered" evidence="1">
    <location>
        <begin position="41"/>
        <end position="61"/>
    </location>
</feature>
<reference evidence="2 3" key="1">
    <citation type="submission" date="2023-11" db="EMBL/GenBank/DDBJ databases">
        <title>Halocaridina rubra genome assembly.</title>
        <authorList>
            <person name="Smith C."/>
        </authorList>
    </citation>
    <scope>NUCLEOTIDE SEQUENCE [LARGE SCALE GENOMIC DNA]</scope>
    <source>
        <strain evidence="2">EP-1</strain>
        <tissue evidence="2">Whole</tissue>
    </source>
</reference>
<feature type="compositionally biased region" description="Low complexity" evidence="1">
    <location>
        <begin position="41"/>
        <end position="52"/>
    </location>
</feature>
<dbReference type="EMBL" id="JAXCGZ010005729">
    <property type="protein sequence ID" value="KAK7081005.1"/>
    <property type="molecule type" value="Genomic_DNA"/>
</dbReference>
<comment type="caution">
    <text evidence="2">The sequence shown here is derived from an EMBL/GenBank/DDBJ whole genome shotgun (WGS) entry which is preliminary data.</text>
</comment>
<evidence type="ECO:0000313" key="3">
    <source>
        <dbReference type="Proteomes" id="UP001381693"/>
    </source>
</evidence>